<gene>
    <name evidence="2" type="ORF">LOC71_11285</name>
</gene>
<comment type="caution">
    <text evidence="2">The sequence shown here is derived from an EMBL/GenBank/DDBJ whole genome shotgun (WGS) entry which is preliminary data.</text>
</comment>
<feature type="domain" description="NADH:flavin oxidoreductase/NADH oxidase N-terminal" evidence="1">
    <location>
        <begin position="10"/>
        <end position="340"/>
    </location>
</feature>
<reference evidence="2" key="1">
    <citation type="submission" date="2021-11" db="EMBL/GenBank/DDBJ databases">
        <title>Genome sequence.</title>
        <authorList>
            <person name="Sun Q."/>
        </authorList>
    </citation>
    <scope>NUCLEOTIDE SEQUENCE</scope>
    <source>
        <strain evidence="2">JC740</strain>
    </source>
</reference>
<dbReference type="Gene3D" id="3.20.20.70">
    <property type="entry name" value="Aldolase class I"/>
    <property type="match status" value="1"/>
</dbReference>
<dbReference type="SUPFAM" id="SSF51395">
    <property type="entry name" value="FMN-linked oxidoreductases"/>
    <property type="match status" value="1"/>
</dbReference>
<dbReference type="CDD" id="cd02933">
    <property type="entry name" value="OYE_like_FMN"/>
    <property type="match status" value="1"/>
</dbReference>
<proteinExistence type="predicted"/>
<dbReference type="Proteomes" id="UP001430306">
    <property type="component" value="Unassembled WGS sequence"/>
</dbReference>
<dbReference type="Pfam" id="PF00724">
    <property type="entry name" value="Oxidored_FMN"/>
    <property type="match status" value="1"/>
</dbReference>
<dbReference type="PANTHER" id="PTHR22893:SF91">
    <property type="entry name" value="NADPH DEHYDROGENASE 2-RELATED"/>
    <property type="match status" value="1"/>
</dbReference>
<keyword evidence="3" id="KW-1185">Reference proteome</keyword>
<dbReference type="EMBL" id="JAJKFW010000022">
    <property type="protein sequence ID" value="MCC9642860.1"/>
    <property type="molecule type" value="Genomic_DNA"/>
</dbReference>
<dbReference type="InterPro" id="IPR013785">
    <property type="entry name" value="Aldolase_TIM"/>
</dbReference>
<organism evidence="2 3">
    <name type="scientific">Rhodopirellula halodulae</name>
    <dbReference type="NCBI Taxonomy" id="2894198"/>
    <lineage>
        <taxon>Bacteria</taxon>
        <taxon>Pseudomonadati</taxon>
        <taxon>Planctomycetota</taxon>
        <taxon>Planctomycetia</taxon>
        <taxon>Pirellulales</taxon>
        <taxon>Pirellulaceae</taxon>
        <taxon>Rhodopirellula</taxon>
    </lineage>
</organism>
<name>A0ABS8NH26_9BACT</name>
<evidence type="ECO:0000259" key="1">
    <source>
        <dbReference type="Pfam" id="PF00724"/>
    </source>
</evidence>
<dbReference type="InterPro" id="IPR045247">
    <property type="entry name" value="Oye-like"/>
</dbReference>
<dbReference type="RefSeq" id="WP_230273810.1">
    <property type="nucleotide sequence ID" value="NZ_JAJKFW010000022.1"/>
</dbReference>
<accession>A0ABS8NH26</accession>
<evidence type="ECO:0000313" key="2">
    <source>
        <dbReference type="EMBL" id="MCC9642860.1"/>
    </source>
</evidence>
<protein>
    <submittedName>
        <fullName evidence="2">Alkene reductase</fullName>
    </submittedName>
</protein>
<sequence length="372" mass="41034">MNTPETKSALLQPFQIGDLTLPNRVVMAPLTRARAGEERLPNALMAEYYTQRASAGLIISEATVVSEQGIGWPQTPGIYNETMADHWKQVVNSVHEAGGRIFLQLWHTGRASHSDFHNGDLPVAPSAIKIEGDGVHTPSGKKPYETPRALKTSELPGVVEDYRRAAEFAKQAGFDGVEIHSANGYLLDEFLQSKTNHREDNYGGSIENRYRLLGEVVEAVTSVWQNDRVGVRLSPNGAFNDMGSPDYIEQFTYVARQLDAFGLAYLHVMDGTGFGFHELGPVMTLQDIRKVFSGPLMGNVGYTRESAEEAIVDGAADLIAFGRPYISNPDLVERFQNGWPLAEDADMSVWYSHGPEGYTDFPAYQEEACSVD</sequence>
<dbReference type="InterPro" id="IPR001155">
    <property type="entry name" value="OxRdtase_FMN_N"/>
</dbReference>
<evidence type="ECO:0000313" key="3">
    <source>
        <dbReference type="Proteomes" id="UP001430306"/>
    </source>
</evidence>
<dbReference type="PANTHER" id="PTHR22893">
    <property type="entry name" value="NADH OXIDOREDUCTASE-RELATED"/>
    <property type="match status" value="1"/>
</dbReference>